<comment type="caution">
    <text evidence="3">The sequence shown here is derived from an EMBL/GenBank/DDBJ whole genome shotgun (WGS) entry which is preliminary data.</text>
</comment>
<protein>
    <submittedName>
        <fullName evidence="3">SDR family oxidoreductase</fullName>
    </submittedName>
</protein>
<dbReference type="Proteomes" id="UP000431922">
    <property type="component" value="Unassembled WGS sequence"/>
</dbReference>
<dbReference type="PANTHER" id="PTHR24321">
    <property type="entry name" value="DEHYDROGENASES, SHORT CHAIN"/>
    <property type="match status" value="1"/>
</dbReference>
<comment type="similarity">
    <text evidence="1">Belongs to the short-chain dehydrogenases/reductases (SDR) family.</text>
</comment>
<dbReference type="PRINTS" id="PR00081">
    <property type="entry name" value="GDHRDH"/>
</dbReference>
<dbReference type="Pfam" id="PF13561">
    <property type="entry name" value="adh_short_C2"/>
    <property type="match status" value="1"/>
</dbReference>
<dbReference type="GO" id="GO:0016491">
    <property type="term" value="F:oxidoreductase activity"/>
    <property type="evidence" value="ECO:0007669"/>
    <property type="project" value="UniProtKB-KW"/>
</dbReference>
<keyword evidence="4" id="KW-1185">Reference proteome</keyword>
<dbReference type="InterPro" id="IPR036291">
    <property type="entry name" value="NAD(P)-bd_dom_sf"/>
</dbReference>
<evidence type="ECO:0000256" key="2">
    <source>
        <dbReference type="ARBA" id="ARBA00023002"/>
    </source>
</evidence>
<dbReference type="OrthoDB" id="7432199at2"/>
<gene>
    <name evidence="3" type="ORF">GRI65_00185</name>
</gene>
<dbReference type="EMBL" id="WTYL01000001">
    <property type="protein sequence ID" value="MXP42868.1"/>
    <property type="molecule type" value="Genomic_DNA"/>
</dbReference>
<dbReference type="PANTHER" id="PTHR24321:SF8">
    <property type="entry name" value="ESTRADIOL 17-BETA-DEHYDROGENASE 8-RELATED"/>
    <property type="match status" value="1"/>
</dbReference>
<dbReference type="RefSeq" id="WP_160754533.1">
    <property type="nucleotide sequence ID" value="NZ_WTYL01000001.1"/>
</dbReference>
<dbReference type="AlphaFoldDB" id="A0A845AY41"/>
<dbReference type="CDD" id="cd05233">
    <property type="entry name" value="SDR_c"/>
    <property type="match status" value="1"/>
</dbReference>
<evidence type="ECO:0000313" key="4">
    <source>
        <dbReference type="Proteomes" id="UP000431922"/>
    </source>
</evidence>
<sequence>MTSPAKVAVVMGAAGSGNMGQAIASRFIADGMTVIAAGRSTEELRAFADRTGAEYGAADITSEDELAALFECIAQRHGGVDVAINATGSGLLVPFLDMTGEQLEHVTRLQFIGSILFYQAALRVMRDGGNLVQISSATATIMLEDHAAYMGTKAGADHVIRTIANEFGGRGIRANSISPGFTDTPMTARAAANPALVAAFEQEYPLGRVNTKEDIANAASWIVSDECFMTGQNFQVNGGLTLRRNPRNAELAAAVRLARAAAK</sequence>
<proteinExistence type="inferred from homology"/>
<dbReference type="InterPro" id="IPR002347">
    <property type="entry name" value="SDR_fam"/>
</dbReference>
<name>A0A845AY41_9SPHN</name>
<keyword evidence="2" id="KW-0560">Oxidoreductase</keyword>
<evidence type="ECO:0000313" key="3">
    <source>
        <dbReference type="EMBL" id="MXP42868.1"/>
    </source>
</evidence>
<dbReference type="Gene3D" id="3.40.50.720">
    <property type="entry name" value="NAD(P)-binding Rossmann-like Domain"/>
    <property type="match status" value="1"/>
</dbReference>
<accession>A0A845AY41</accession>
<evidence type="ECO:0000256" key="1">
    <source>
        <dbReference type="ARBA" id="ARBA00006484"/>
    </source>
</evidence>
<dbReference type="SUPFAM" id="SSF51735">
    <property type="entry name" value="NAD(P)-binding Rossmann-fold domains"/>
    <property type="match status" value="1"/>
</dbReference>
<reference evidence="3 4" key="1">
    <citation type="submission" date="2019-12" db="EMBL/GenBank/DDBJ databases">
        <title>Genomic-based taxomic classification of the family Erythrobacteraceae.</title>
        <authorList>
            <person name="Xu L."/>
        </authorList>
    </citation>
    <scope>NUCLEOTIDE SEQUENCE [LARGE SCALE GENOMIC DNA]</scope>
    <source>
        <strain evidence="3 4">KCTC 42453</strain>
    </source>
</reference>
<organism evidence="3 4">
    <name type="scientific">Allopontixanthobacter sediminis</name>
    <dbReference type="NCBI Taxonomy" id="1689985"/>
    <lineage>
        <taxon>Bacteria</taxon>
        <taxon>Pseudomonadati</taxon>
        <taxon>Pseudomonadota</taxon>
        <taxon>Alphaproteobacteria</taxon>
        <taxon>Sphingomonadales</taxon>
        <taxon>Erythrobacteraceae</taxon>
        <taxon>Allopontixanthobacter</taxon>
    </lineage>
</organism>